<dbReference type="OrthoDB" id="9806565at2"/>
<name>A0A1I2Q1W2_9FIRM</name>
<dbReference type="InterPro" id="IPR036188">
    <property type="entry name" value="FAD/NAD-bd_sf"/>
</dbReference>
<dbReference type="InterPro" id="IPR002938">
    <property type="entry name" value="FAD-bd"/>
</dbReference>
<organism evidence="2 3">
    <name type="scientific">Desulfotruncus arcticus DSM 17038</name>
    <dbReference type="NCBI Taxonomy" id="1121424"/>
    <lineage>
        <taxon>Bacteria</taxon>
        <taxon>Bacillati</taxon>
        <taxon>Bacillota</taxon>
        <taxon>Clostridia</taxon>
        <taxon>Eubacteriales</taxon>
        <taxon>Desulfallaceae</taxon>
        <taxon>Desulfotruncus</taxon>
    </lineage>
</organism>
<dbReference type="GO" id="GO:0071949">
    <property type="term" value="F:FAD binding"/>
    <property type="evidence" value="ECO:0007669"/>
    <property type="project" value="InterPro"/>
</dbReference>
<dbReference type="Gene3D" id="3.50.50.60">
    <property type="entry name" value="FAD/NAD(P)-binding domain"/>
    <property type="match status" value="1"/>
</dbReference>
<dbReference type="Pfam" id="PF01494">
    <property type="entry name" value="FAD_binding_3"/>
    <property type="match status" value="1"/>
</dbReference>
<dbReference type="PANTHER" id="PTHR42685:SF18">
    <property type="entry name" value="DIGERANYLGERANYLGLYCEROPHOSPHOLIPID REDUCTASE"/>
    <property type="match status" value="1"/>
</dbReference>
<evidence type="ECO:0000313" key="2">
    <source>
        <dbReference type="EMBL" id="SFG22268.1"/>
    </source>
</evidence>
<sequence length="396" mass="43674">MNYDVIVIGGGPAGCETARIIAEKGYKVLVAEEHRKIGEPMQCAGLVSPRTLVTAAMPDALILNQIHGAFVHSPGGKVLYIRDQRAYAMVIDRAEFDRKLSERALCAGAEILTGVKASVGEYFPDEASVKLKSSGGQSTARTCLLIGADGVNSRVARRINTPAAEDVIRMCAAEVELQCPEIDMVHIFLGREIAPGWFGWVIPVDEKHARVGIGVSGRNKHPRYYFNRMVESYPEIFKGMNILRGTGGVVPIGKFPRIYGERTLLVGDAACQTKPISGGGLYLGLLGAKLCAKVAAKALAKGNLSMEFLSEYQWLWEREMADEIQTALGHRNIFLTMSDKEMDILIRFFSRPLWRSIISRYGDIDYPSWLAGRLAFAGPWAEKFFMVGFKKILSYC</sequence>
<reference evidence="3" key="1">
    <citation type="submission" date="2016-10" db="EMBL/GenBank/DDBJ databases">
        <authorList>
            <person name="Varghese N."/>
            <person name="Submissions S."/>
        </authorList>
    </citation>
    <scope>NUCLEOTIDE SEQUENCE [LARGE SCALE GENOMIC DNA]</scope>
    <source>
        <strain evidence="3">DSM 17038</strain>
    </source>
</reference>
<accession>A0A1I2Q1W2</accession>
<dbReference type="RefSeq" id="WP_092469363.1">
    <property type="nucleotide sequence ID" value="NZ_FOOX01000003.1"/>
</dbReference>
<dbReference type="EMBL" id="FOOX01000003">
    <property type="protein sequence ID" value="SFG22268.1"/>
    <property type="molecule type" value="Genomic_DNA"/>
</dbReference>
<dbReference type="STRING" id="341036.SAMN05660649_01018"/>
<dbReference type="AlphaFoldDB" id="A0A1I2Q1W2"/>
<dbReference type="Proteomes" id="UP000199337">
    <property type="component" value="Unassembled WGS sequence"/>
</dbReference>
<proteinExistence type="predicted"/>
<dbReference type="NCBIfam" id="TIGR02032">
    <property type="entry name" value="GG-red-SF"/>
    <property type="match status" value="1"/>
</dbReference>
<dbReference type="GO" id="GO:0016628">
    <property type="term" value="F:oxidoreductase activity, acting on the CH-CH group of donors, NAD or NADP as acceptor"/>
    <property type="evidence" value="ECO:0007669"/>
    <property type="project" value="InterPro"/>
</dbReference>
<dbReference type="PANTHER" id="PTHR42685">
    <property type="entry name" value="GERANYLGERANYL DIPHOSPHATE REDUCTASE"/>
    <property type="match status" value="1"/>
</dbReference>
<gene>
    <name evidence="2" type="ORF">SAMN05660649_01018</name>
</gene>
<dbReference type="InterPro" id="IPR011777">
    <property type="entry name" value="Geranylgeranyl_Rdtase_fam"/>
</dbReference>
<protein>
    <submittedName>
        <fullName evidence="2">Geranylgeranyl reductase family</fullName>
    </submittedName>
</protein>
<dbReference type="SUPFAM" id="SSF51905">
    <property type="entry name" value="FAD/NAD(P)-binding domain"/>
    <property type="match status" value="1"/>
</dbReference>
<evidence type="ECO:0000259" key="1">
    <source>
        <dbReference type="Pfam" id="PF01494"/>
    </source>
</evidence>
<feature type="domain" description="FAD-binding" evidence="1">
    <location>
        <begin position="3"/>
        <end position="296"/>
    </location>
</feature>
<evidence type="ECO:0000313" key="3">
    <source>
        <dbReference type="Proteomes" id="UP000199337"/>
    </source>
</evidence>
<dbReference type="InterPro" id="IPR050407">
    <property type="entry name" value="Geranylgeranyl_reductase"/>
</dbReference>
<keyword evidence="3" id="KW-1185">Reference proteome</keyword>
<dbReference type="PRINTS" id="PR00420">
    <property type="entry name" value="RNGMNOXGNASE"/>
</dbReference>